<gene>
    <name evidence="2" type="ORF">COU22_00995</name>
</gene>
<dbReference type="EMBL" id="PFBO01000030">
    <property type="protein sequence ID" value="PIT90649.1"/>
    <property type="molecule type" value="Genomic_DNA"/>
</dbReference>
<evidence type="ECO:0000259" key="1">
    <source>
        <dbReference type="Pfam" id="PF18931"/>
    </source>
</evidence>
<dbReference type="Pfam" id="PF18931">
    <property type="entry name" value="DUF5680"/>
    <property type="match status" value="1"/>
</dbReference>
<dbReference type="AlphaFoldDB" id="A0A2M6WCX8"/>
<proteinExistence type="predicted"/>
<evidence type="ECO:0000313" key="3">
    <source>
        <dbReference type="Proteomes" id="UP000230543"/>
    </source>
</evidence>
<sequence length="154" mass="17919">MPEELLQFLVEAKKQTYALGDQAKTVKEKDGSTSLTFELGDYLYHDNYFGGEPFGGREIVFYRHKPLMIMVYYGRVLNSRFNVQEIYSFLQKSLSKVPFDYPYRGPKEFMSGGYLYKNNYQGEIDNFSGLEAIYKDKVKVYEASYLGGLVDQQR</sequence>
<evidence type="ECO:0000313" key="2">
    <source>
        <dbReference type="EMBL" id="PIT90649.1"/>
    </source>
</evidence>
<name>A0A2M6WCX8_9BACT</name>
<feature type="domain" description="DUF5680" evidence="1">
    <location>
        <begin position="46"/>
        <end position="150"/>
    </location>
</feature>
<accession>A0A2M6WCX8</accession>
<organism evidence="2 3">
    <name type="scientific">Candidatus Komeilibacteria bacterium CG10_big_fil_rev_8_21_14_0_10_41_13</name>
    <dbReference type="NCBI Taxonomy" id="1974476"/>
    <lineage>
        <taxon>Bacteria</taxon>
        <taxon>Candidatus Komeiliibacteriota</taxon>
    </lineage>
</organism>
<protein>
    <recommendedName>
        <fullName evidence="1">DUF5680 domain-containing protein</fullName>
    </recommendedName>
</protein>
<reference evidence="3" key="1">
    <citation type="submission" date="2017-09" db="EMBL/GenBank/DDBJ databases">
        <title>Depth-based differentiation of microbial function through sediment-hosted aquifers and enrichment of novel symbionts in the deep terrestrial subsurface.</title>
        <authorList>
            <person name="Probst A.J."/>
            <person name="Ladd B."/>
            <person name="Jarett J.K."/>
            <person name="Geller-Mcgrath D.E."/>
            <person name="Sieber C.M.K."/>
            <person name="Emerson J.B."/>
            <person name="Anantharaman K."/>
            <person name="Thomas B.C."/>
            <person name="Malmstrom R."/>
            <person name="Stieglmeier M."/>
            <person name="Klingl A."/>
            <person name="Woyke T."/>
            <person name="Ryan C.M."/>
            <person name="Banfield J.F."/>
        </authorList>
    </citation>
    <scope>NUCLEOTIDE SEQUENCE [LARGE SCALE GENOMIC DNA]</scope>
</reference>
<comment type="caution">
    <text evidence="2">The sequence shown here is derived from an EMBL/GenBank/DDBJ whole genome shotgun (WGS) entry which is preliminary data.</text>
</comment>
<dbReference type="InterPro" id="IPR043735">
    <property type="entry name" value="DUF5680"/>
</dbReference>
<dbReference type="Proteomes" id="UP000230543">
    <property type="component" value="Unassembled WGS sequence"/>
</dbReference>